<dbReference type="GO" id="GO:0016491">
    <property type="term" value="F:oxidoreductase activity"/>
    <property type="evidence" value="ECO:0007669"/>
    <property type="project" value="InterPro"/>
</dbReference>
<feature type="domain" description="Nitrogenase/oxidoreductase component 1" evidence="2">
    <location>
        <begin position="37"/>
        <end position="438"/>
    </location>
</feature>
<dbReference type="OrthoDB" id="61861at2157"/>
<dbReference type="STRING" id="573063.Metin_0033"/>
<dbReference type="eggNOG" id="arCOG00598">
    <property type="taxonomic scope" value="Archaea"/>
</dbReference>
<evidence type="ECO:0000256" key="1">
    <source>
        <dbReference type="SAM" id="Coils"/>
    </source>
</evidence>
<dbReference type="Proteomes" id="UP000002061">
    <property type="component" value="Chromosome"/>
</dbReference>
<dbReference type="InterPro" id="IPR000510">
    <property type="entry name" value="Nase/OxRdtase_comp1"/>
</dbReference>
<dbReference type="SUPFAM" id="SSF53807">
    <property type="entry name" value="Helical backbone' metal receptor"/>
    <property type="match status" value="1"/>
</dbReference>
<dbReference type="RefSeq" id="WP_013099451.1">
    <property type="nucleotide sequence ID" value="NC_014122.1"/>
</dbReference>
<dbReference type="CDD" id="cd01967">
    <property type="entry name" value="Nitrogenase_MoFe_alpha_like"/>
    <property type="match status" value="1"/>
</dbReference>
<evidence type="ECO:0000313" key="4">
    <source>
        <dbReference type="Proteomes" id="UP000002061"/>
    </source>
</evidence>
<evidence type="ECO:0000313" key="3">
    <source>
        <dbReference type="EMBL" id="ADG12705.1"/>
    </source>
</evidence>
<feature type="coiled-coil region" evidence="1">
    <location>
        <begin position="291"/>
        <end position="322"/>
    </location>
</feature>
<dbReference type="AlphaFoldDB" id="D5VU93"/>
<keyword evidence="1" id="KW-0175">Coiled coil</keyword>
<dbReference type="KEGG" id="mif:Metin_0033"/>
<proteinExistence type="predicted"/>
<dbReference type="InterPro" id="IPR049939">
    <property type="entry name" value="NifE-like"/>
</dbReference>
<dbReference type="Gene3D" id="3.40.50.12380">
    <property type="entry name" value="Nitrogenase MoFe cofactor biosynthesis protein NifE, C-terminal"/>
    <property type="match status" value="1"/>
</dbReference>
<name>D5VU93_METIM</name>
<dbReference type="HOGENOM" id="CLU_025876_1_1_2"/>
<dbReference type="EMBL" id="CP002009">
    <property type="protein sequence ID" value="ADG12705.1"/>
    <property type="molecule type" value="Genomic_DNA"/>
</dbReference>
<accession>D5VU93</accession>
<sequence length="451" mass="50959">MASENFKITPYKVTLKKDGLPRCGTRSTPGVITQRSCVYYGARWILAPIKNSIHIIHSPIGCAYYGATVRKKTYTIASSDISEIEIIYGGEKKLKKAILEAARELKGEVIFVYLTCPTALNGDNIEAVCREAEEILKIPVIPVYSPGFAGCSQAKGHEIGMKALFRLIDRNVDSAKELIKKKRRYKFYKISKDEELTVNIIGEFNVSHDLEVIKELLSKLGIRVICTFTGDCDLKSMSESKKAKLNLVHCRSTGKYIANYMEEKYGIPQMKVSFFGISNTQKSLLEIGKFFNIEERAVEVIKEEYNKIKEELKFYLEKLEGKKVGMFMGGSKIGLLSAAFRDIGMEPIIIGSQFGSLEDYLEAYINAEDNTILVDDASNVDLQIMMENKKPDIFIGGTKEKFLALKLGIPFLSFPQDNYPFTGFTGFLNFAREVYKAIYHPIWKLIKFEIN</sequence>
<gene>
    <name evidence="3" type="ordered locus">Metin_0033</name>
</gene>
<keyword evidence="4" id="KW-1185">Reference proteome</keyword>
<dbReference type="Gene3D" id="3.40.50.1980">
    <property type="entry name" value="Nitrogenase molybdenum iron protein domain"/>
    <property type="match status" value="1"/>
</dbReference>
<dbReference type="PANTHER" id="PTHR42956:SF1">
    <property type="entry name" value="NITROGENASE IRON-MOLYBDENUM COFACTOR BIOSYNTHESIS PROTEIN NIFE"/>
    <property type="match status" value="1"/>
</dbReference>
<reference evidence="3" key="1">
    <citation type="submission" date="2010-04" db="EMBL/GenBank/DDBJ databases">
        <title>Complete sequence of Methanocaldococcus infernus ME.</title>
        <authorList>
            <consortium name="US DOE Joint Genome Institute"/>
            <person name="Lucas S."/>
            <person name="Copeland A."/>
            <person name="Lapidus A."/>
            <person name="Cheng J.-F."/>
            <person name="Bruce D."/>
            <person name="Goodwin L."/>
            <person name="Pitluck S."/>
            <person name="Munk A.C."/>
            <person name="Detter J.C."/>
            <person name="Han C."/>
            <person name="Tapia R."/>
            <person name="Land M."/>
            <person name="Hauser L."/>
            <person name="Kyrpides N."/>
            <person name="Mikhailova N."/>
            <person name="Sieprawska-Lupa M."/>
            <person name="Whitman W.B."/>
            <person name="Woyke T."/>
        </authorList>
    </citation>
    <scope>NUCLEOTIDE SEQUENCE [LARGE SCALE GENOMIC DNA]</scope>
    <source>
        <strain evidence="3">ME</strain>
    </source>
</reference>
<protein>
    <submittedName>
        <fullName evidence="3">Oxidoreductase/nitrogenase component 1</fullName>
    </submittedName>
</protein>
<dbReference type="PANTHER" id="PTHR42956">
    <property type="entry name" value="NITROGENASE IRON-MOLYBDENUM COFACTOR BIOSYNTHESIS PROTEIN NIFE"/>
    <property type="match status" value="1"/>
</dbReference>
<organism evidence="3 4">
    <name type="scientific">Methanocaldococcus infernus (strain DSM 11812 / JCM 15783 / ME)</name>
    <dbReference type="NCBI Taxonomy" id="573063"/>
    <lineage>
        <taxon>Archaea</taxon>
        <taxon>Methanobacteriati</taxon>
        <taxon>Methanobacteriota</taxon>
        <taxon>Methanomada group</taxon>
        <taxon>Methanococci</taxon>
        <taxon>Methanococcales</taxon>
        <taxon>Methanocaldococcaceae</taxon>
        <taxon>Methanocaldococcus</taxon>
    </lineage>
</organism>
<evidence type="ECO:0000259" key="2">
    <source>
        <dbReference type="Pfam" id="PF00148"/>
    </source>
</evidence>
<dbReference type="GeneID" id="9131032"/>
<dbReference type="Pfam" id="PF00148">
    <property type="entry name" value="Oxidored_nitro"/>
    <property type="match status" value="1"/>
</dbReference>